<evidence type="ECO:0000256" key="1">
    <source>
        <dbReference type="ARBA" id="ARBA00007394"/>
    </source>
</evidence>
<dbReference type="SUPFAM" id="SSF48726">
    <property type="entry name" value="Immunoglobulin"/>
    <property type="match status" value="1"/>
</dbReference>
<dbReference type="Pfam" id="PF07654">
    <property type="entry name" value="C1-set"/>
    <property type="match status" value="1"/>
</dbReference>
<comment type="similarity">
    <text evidence="1">Belongs to the MHC class II family.</text>
</comment>
<evidence type="ECO:0000313" key="6">
    <source>
        <dbReference type="Ensembl" id="ENSSLUP00000045025.1"/>
    </source>
</evidence>
<evidence type="ECO:0000256" key="4">
    <source>
        <dbReference type="SAM" id="Phobius"/>
    </source>
</evidence>
<feature type="domain" description="Ig-like" evidence="5">
    <location>
        <begin position="101"/>
        <end position="189"/>
    </location>
</feature>
<dbReference type="AlphaFoldDB" id="A0A8C9ZY15"/>
<sequence>YKPNDMYFKIILILSGAVFIYAQRRHELCQSYGCFDSSDTQLTVTLDGDEVYYADFKKGLLVWDSKIPTTVHVPLAYEIALHYRAVCKGELKRYKPDKYPPEIIIYPRDEVIEEEENTLICFINHFFPPSINIKWTKNDIDITVEDPFDKCINNPDGTFHVFSYLNFVPKEGDIYGCTVEHASLEKPQTKFWGEDKNVWDPSLPVPERIKIAVGLSGLILGFVMLSSGFIYYKNKSKAHIILCQGEDIK</sequence>
<evidence type="ECO:0000256" key="2">
    <source>
        <dbReference type="ARBA" id="ARBA00023180"/>
    </source>
</evidence>
<protein>
    <recommendedName>
        <fullName evidence="5">Ig-like domain-containing protein</fullName>
    </recommendedName>
</protein>
<dbReference type="GO" id="GO:0019882">
    <property type="term" value="P:antigen processing and presentation"/>
    <property type="evidence" value="ECO:0007669"/>
    <property type="project" value="InterPro"/>
</dbReference>
<keyword evidence="4" id="KW-0812">Transmembrane</keyword>
<gene>
    <name evidence="6" type="primary">LOC116059402</name>
</gene>
<dbReference type="PROSITE" id="PS50835">
    <property type="entry name" value="IG_LIKE"/>
    <property type="match status" value="1"/>
</dbReference>
<dbReference type="GO" id="GO:0042613">
    <property type="term" value="C:MHC class II protein complex"/>
    <property type="evidence" value="ECO:0007669"/>
    <property type="project" value="InterPro"/>
</dbReference>
<proteinExistence type="inferred from homology"/>
<accession>A0A8C9ZY15</accession>
<dbReference type="InterPro" id="IPR007110">
    <property type="entry name" value="Ig-like_dom"/>
</dbReference>
<dbReference type="SMART" id="SM00407">
    <property type="entry name" value="IGc1"/>
    <property type="match status" value="1"/>
</dbReference>
<dbReference type="InterPro" id="IPR036179">
    <property type="entry name" value="Ig-like_dom_sf"/>
</dbReference>
<keyword evidence="2" id="KW-0325">Glycoprotein</keyword>
<keyword evidence="4" id="KW-0472">Membrane</keyword>
<keyword evidence="7" id="KW-1185">Reference proteome</keyword>
<dbReference type="PROSITE" id="PS00290">
    <property type="entry name" value="IG_MHC"/>
    <property type="match status" value="1"/>
</dbReference>
<name>A0A8C9ZY15_SANLU</name>
<dbReference type="InterPro" id="IPR013783">
    <property type="entry name" value="Ig-like_fold"/>
</dbReference>
<evidence type="ECO:0000259" key="5">
    <source>
        <dbReference type="PROSITE" id="PS50835"/>
    </source>
</evidence>
<dbReference type="SMART" id="SM00920">
    <property type="entry name" value="MHC_II_alpha"/>
    <property type="match status" value="1"/>
</dbReference>
<dbReference type="InterPro" id="IPR003006">
    <property type="entry name" value="Ig/MHC_CS"/>
</dbReference>
<reference evidence="6" key="2">
    <citation type="submission" date="2025-09" db="UniProtKB">
        <authorList>
            <consortium name="Ensembl"/>
        </authorList>
    </citation>
    <scope>IDENTIFICATION</scope>
</reference>
<dbReference type="Pfam" id="PF00993">
    <property type="entry name" value="MHC_II_alpha"/>
    <property type="match status" value="1"/>
</dbReference>
<keyword evidence="3" id="KW-0393">Immunoglobulin domain</keyword>
<dbReference type="GeneTree" id="ENSGT00940000161847"/>
<dbReference type="Gene3D" id="2.60.40.10">
    <property type="entry name" value="Immunoglobulins"/>
    <property type="match status" value="1"/>
</dbReference>
<dbReference type="SUPFAM" id="SSF54452">
    <property type="entry name" value="MHC antigen-recognition domain"/>
    <property type="match status" value="1"/>
</dbReference>
<dbReference type="PANTHER" id="PTHR19944:SF86">
    <property type="entry name" value="HLA CLASS II HISTOCOMPATIBILITY ANTIGEN, DR ALPHA CHAIN"/>
    <property type="match status" value="1"/>
</dbReference>
<dbReference type="InterPro" id="IPR003597">
    <property type="entry name" value="Ig_C1-set"/>
</dbReference>
<dbReference type="PANTHER" id="PTHR19944">
    <property type="entry name" value="MHC CLASS II-RELATED"/>
    <property type="match status" value="1"/>
</dbReference>
<evidence type="ECO:0000256" key="3">
    <source>
        <dbReference type="ARBA" id="ARBA00023319"/>
    </source>
</evidence>
<dbReference type="Ensembl" id="ENSSLUT00000046441.1">
    <property type="protein sequence ID" value="ENSSLUP00000045025.1"/>
    <property type="gene ID" value="ENSSLUG00000019925.1"/>
</dbReference>
<dbReference type="GO" id="GO:0006955">
    <property type="term" value="P:immune response"/>
    <property type="evidence" value="ECO:0007669"/>
    <property type="project" value="InterPro"/>
</dbReference>
<organism evidence="6 7">
    <name type="scientific">Sander lucioperca</name>
    <name type="common">Pike-perch</name>
    <name type="synonym">Perca lucioperca</name>
    <dbReference type="NCBI Taxonomy" id="283035"/>
    <lineage>
        <taxon>Eukaryota</taxon>
        <taxon>Metazoa</taxon>
        <taxon>Chordata</taxon>
        <taxon>Craniata</taxon>
        <taxon>Vertebrata</taxon>
        <taxon>Euteleostomi</taxon>
        <taxon>Actinopterygii</taxon>
        <taxon>Neopterygii</taxon>
        <taxon>Teleostei</taxon>
        <taxon>Neoteleostei</taxon>
        <taxon>Acanthomorphata</taxon>
        <taxon>Eupercaria</taxon>
        <taxon>Perciformes</taxon>
        <taxon>Percoidei</taxon>
        <taxon>Percidae</taxon>
        <taxon>Luciopercinae</taxon>
        <taxon>Sander</taxon>
    </lineage>
</organism>
<dbReference type="InterPro" id="IPR050160">
    <property type="entry name" value="MHC/Immunoglobulin"/>
</dbReference>
<dbReference type="Proteomes" id="UP000694568">
    <property type="component" value="Unplaced"/>
</dbReference>
<dbReference type="InterPro" id="IPR011162">
    <property type="entry name" value="MHC_I/II-like_Ag-recog"/>
</dbReference>
<dbReference type="InterPro" id="IPR001003">
    <property type="entry name" value="MHC_II_a_N"/>
</dbReference>
<keyword evidence="4" id="KW-1133">Transmembrane helix</keyword>
<reference evidence="6" key="1">
    <citation type="submission" date="2025-08" db="UniProtKB">
        <authorList>
            <consortium name="Ensembl"/>
        </authorList>
    </citation>
    <scope>IDENTIFICATION</scope>
</reference>
<evidence type="ECO:0000313" key="7">
    <source>
        <dbReference type="Proteomes" id="UP000694568"/>
    </source>
</evidence>
<feature type="transmembrane region" description="Helical" evidence="4">
    <location>
        <begin position="211"/>
        <end position="232"/>
    </location>
</feature>